<protein>
    <submittedName>
        <fullName evidence="2">Uncharacterized protein</fullName>
    </submittedName>
</protein>
<comment type="caution">
    <text evidence="2">The sequence shown here is derived from an EMBL/GenBank/DDBJ whole genome shotgun (WGS) entry which is preliminary data.</text>
</comment>
<dbReference type="AlphaFoldDB" id="A0A8H3E9X0"/>
<sequence>MVDTEANADITSITSRQLDAHFRIDPDMISTRTAPLSGARSLLSTRHDILGFMGRRGRSVIMSTPLAVNPTSPLPPLPSPNLPTNNALLGLSGSSIRVLVTYIFTCPRSIVTLPQPMGHPRRRTTGGNTATRGRYVSERDPNCRLAFDCSETDQSDLASNTPRKVTPAGPPP</sequence>
<accession>A0A8H3E9X0</accession>
<feature type="non-terminal residue" evidence="2">
    <location>
        <position position="1"/>
    </location>
</feature>
<reference evidence="2" key="1">
    <citation type="submission" date="2021-01" db="EMBL/GenBank/DDBJ databases">
        <authorList>
            <person name="Kaushik A."/>
        </authorList>
    </citation>
    <scope>NUCLEOTIDE SEQUENCE</scope>
    <source>
        <strain evidence="2">AG5</strain>
    </source>
</reference>
<feature type="region of interest" description="Disordered" evidence="1">
    <location>
        <begin position="148"/>
        <end position="172"/>
    </location>
</feature>
<name>A0A8H3E9X0_9AGAM</name>
<evidence type="ECO:0000313" key="3">
    <source>
        <dbReference type="Proteomes" id="UP000663827"/>
    </source>
</evidence>
<gene>
    <name evidence="2" type="ORF">RDB_LOCUS139890</name>
</gene>
<organism evidence="2 3">
    <name type="scientific">Rhizoctonia solani</name>
    <dbReference type="NCBI Taxonomy" id="456999"/>
    <lineage>
        <taxon>Eukaryota</taxon>
        <taxon>Fungi</taxon>
        <taxon>Dikarya</taxon>
        <taxon>Basidiomycota</taxon>
        <taxon>Agaricomycotina</taxon>
        <taxon>Agaricomycetes</taxon>
        <taxon>Cantharellales</taxon>
        <taxon>Ceratobasidiaceae</taxon>
        <taxon>Rhizoctonia</taxon>
    </lineage>
</organism>
<dbReference type="EMBL" id="CAJNJQ010003633">
    <property type="protein sequence ID" value="CAE7202309.1"/>
    <property type="molecule type" value="Genomic_DNA"/>
</dbReference>
<feature type="region of interest" description="Disordered" evidence="1">
    <location>
        <begin position="115"/>
        <end position="135"/>
    </location>
</feature>
<proteinExistence type="predicted"/>
<dbReference type="Proteomes" id="UP000663827">
    <property type="component" value="Unassembled WGS sequence"/>
</dbReference>
<feature type="compositionally biased region" description="Low complexity" evidence="1">
    <location>
        <begin position="125"/>
        <end position="134"/>
    </location>
</feature>
<evidence type="ECO:0000256" key="1">
    <source>
        <dbReference type="SAM" id="MobiDB-lite"/>
    </source>
</evidence>
<evidence type="ECO:0000313" key="2">
    <source>
        <dbReference type="EMBL" id="CAE7202309.1"/>
    </source>
</evidence>